<sequence length="566" mass="64986">MTTLTKDQKQKLRRIRDDVRWYARRFLWIKTKDNRLVRLAPNATQEKLQRIIDAKRKANEPVRLLILKARQEGVSTWIDGWIFHDTVTHKNVSSLIVSHDDDSAVHLFDMVKLFNEQLPPALRPMQRYSNRRELVFENPSDADRPARPGLRSRLSVASARNVRAGRSKTLRNVHCSEAAFYPDLATLLLSVQNAVPDRPNTAIVLETTANGVGDAFHRLWEAAKRGENAYTPVFIAWYEHHEYRRPFESDAERQRFKESLTANEKQARRLYDLDLEQLHWRRQKAKEFDSFDQFLQEYPENDVDCFLTSGSPALPVADIRAMQKRIAPPKWRGYLETYVDEKDPANPVEKIRFAADPKGPLSIWSMPRPEGQYVVFADPSEGLATGDYTSVDVFDKETSEQVAQWHGHIDPDLLGSDILPNLGWFFRSALVGFERNGQHGGSVLVALKRSGYTHLFRSVQIDERTNKRTKKLGWLTTGKSKPLLVDEIRQRFRERSVTINSARTLDECLTFVRRPDGTTAAQEHCHDDCVMSLGGALQLLKLHPYTKPIRAARRTAAPEYSAITGY</sequence>
<comment type="caution">
    <text evidence="1">The sequence shown here is derived from an EMBL/GenBank/DDBJ whole genome shotgun (WGS) entry which is preliminary data.</text>
</comment>
<protein>
    <recommendedName>
        <fullName evidence="2">Terminase large subunit gp17-like C-terminal domain-containing protein</fullName>
    </recommendedName>
</protein>
<dbReference type="AlphaFoldDB" id="A0A832I2W5"/>
<dbReference type="EMBL" id="DSQF01000012">
    <property type="protein sequence ID" value="HGZ42716.1"/>
    <property type="molecule type" value="Genomic_DNA"/>
</dbReference>
<organism evidence="1">
    <name type="scientific">Eiseniibacteriota bacterium</name>
    <dbReference type="NCBI Taxonomy" id="2212470"/>
    <lineage>
        <taxon>Bacteria</taxon>
        <taxon>Candidatus Eiseniibacteriota</taxon>
    </lineage>
</organism>
<accession>A0A832I2W5</accession>
<gene>
    <name evidence="1" type="ORF">ENR23_04690</name>
</gene>
<reference evidence="1" key="1">
    <citation type="journal article" date="2020" name="mSystems">
        <title>Genome- and Community-Level Interaction Insights into Carbon Utilization and Element Cycling Functions of Hydrothermarchaeota in Hydrothermal Sediment.</title>
        <authorList>
            <person name="Zhou Z."/>
            <person name="Liu Y."/>
            <person name="Xu W."/>
            <person name="Pan J."/>
            <person name="Luo Z.H."/>
            <person name="Li M."/>
        </authorList>
    </citation>
    <scope>NUCLEOTIDE SEQUENCE [LARGE SCALE GENOMIC DNA]</scope>
    <source>
        <strain evidence="1">SpSt-381</strain>
    </source>
</reference>
<dbReference type="InterPro" id="IPR027417">
    <property type="entry name" value="P-loop_NTPase"/>
</dbReference>
<evidence type="ECO:0000313" key="1">
    <source>
        <dbReference type="EMBL" id="HGZ42716.1"/>
    </source>
</evidence>
<name>A0A832I2W5_UNCEI</name>
<evidence type="ECO:0008006" key="2">
    <source>
        <dbReference type="Google" id="ProtNLM"/>
    </source>
</evidence>
<dbReference type="Gene3D" id="3.40.50.300">
    <property type="entry name" value="P-loop containing nucleotide triphosphate hydrolases"/>
    <property type="match status" value="1"/>
</dbReference>
<dbReference type="Gene3D" id="3.30.420.240">
    <property type="match status" value="1"/>
</dbReference>
<proteinExistence type="predicted"/>